<evidence type="ECO:0000313" key="8">
    <source>
        <dbReference type="Proteomes" id="UP001501570"/>
    </source>
</evidence>
<accession>A0ABP9RLF3</accession>
<dbReference type="PANTHER" id="PTHR30055">
    <property type="entry name" value="HTH-TYPE TRANSCRIPTIONAL REGULATOR RUTR"/>
    <property type="match status" value="1"/>
</dbReference>
<dbReference type="PROSITE" id="PS50977">
    <property type="entry name" value="HTH_TETR_2"/>
    <property type="match status" value="1"/>
</dbReference>
<keyword evidence="1" id="KW-0805">Transcription regulation</keyword>
<dbReference type="SUPFAM" id="SSF46689">
    <property type="entry name" value="Homeodomain-like"/>
    <property type="match status" value="1"/>
</dbReference>
<dbReference type="EMBL" id="BAABJQ010000002">
    <property type="protein sequence ID" value="GAA5179578.1"/>
    <property type="molecule type" value="Genomic_DNA"/>
</dbReference>
<evidence type="ECO:0000256" key="2">
    <source>
        <dbReference type="ARBA" id="ARBA00023125"/>
    </source>
</evidence>
<dbReference type="PRINTS" id="PR00455">
    <property type="entry name" value="HTHTETR"/>
</dbReference>
<reference evidence="8" key="1">
    <citation type="journal article" date="2019" name="Int. J. Syst. Evol. Microbiol.">
        <title>The Global Catalogue of Microorganisms (GCM) 10K type strain sequencing project: providing services to taxonomists for standard genome sequencing and annotation.</title>
        <authorList>
            <consortium name="The Broad Institute Genomics Platform"/>
            <consortium name="The Broad Institute Genome Sequencing Center for Infectious Disease"/>
            <person name="Wu L."/>
            <person name="Ma J."/>
        </authorList>
    </citation>
    <scope>NUCLEOTIDE SEQUENCE [LARGE SCALE GENOMIC DNA]</scope>
    <source>
        <strain evidence="8">JCM 18304</strain>
    </source>
</reference>
<dbReference type="Gene3D" id="1.10.357.10">
    <property type="entry name" value="Tetracycline Repressor, domain 2"/>
    <property type="match status" value="1"/>
</dbReference>
<evidence type="ECO:0000313" key="7">
    <source>
        <dbReference type="EMBL" id="GAA5179578.1"/>
    </source>
</evidence>
<comment type="caution">
    <text evidence="7">The sequence shown here is derived from an EMBL/GenBank/DDBJ whole genome shotgun (WGS) entry which is preliminary data.</text>
</comment>
<keyword evidence="8" id="KW-1185">Reference proteome</keyword>
<name>A0ABP9RLF3_9ACTN</name>
<dbReference type="RefSeq" id="WP_345626501.1">
    <property type="nucleotide sequence ID" value="NZ_BAABJQ010000002.1"/>
</dbReference>
<keyword evidence="2 4" id="KW-0238">DNA-binding</keyword>
<organism evidence="7 8">
    <name type="scientific">Rugosimonospora acidiphila</name>
    <dbReference type="NCBI Taxonomy" id="556531"/>
    <lineage>
        <taxon>Bacteria</taxon>
        <taxon>Bacillati</taxon>
        <taxon>Actinomycetota</taxon>
        <taxon>Actinomycetes</taxon>
        <taxon>Micromonosporales</taxon>
        <taxon>Micromonosporaceae</taxon>
        <taxon>Rugosimonospora</taxon>
    </lineage>
</organism>
<feature type="DNA-binding region" description="H-T-H motif" evidence="4">
    <location>
        <begin position="32"/>
        <end position="51"/>
    </location>
</feature>
<evidence type="ECO:0000256" key="3">
    <source>
        <dbReference type="ARBA" id="ARBA00023163"/>
    </source>
</evidence>
<protein>
    <recommendedName>
        <fullName evidence="6">HTH tetR-type domain-containing protein</fullName>
    </recommendedName>
</protein>
<feature type="region of interest" description="Disordered" evidence="5">
    <location>
        <begin position="198"/>
        <end position="224"/>
    </location>
</feature>
<gene>
    <name evidence="7" type="ORF">GCM10023322_10000</name>
</gene>
<dbReference type="InterPro" id="IPR050109">
    <property type="entry name" value="HTH-type_TetR-like_transc_reg"/>
</dbReference>
<keyword evidence="3" id="KW-0804">Transcription</keyword>
<feature type="compositionally biased region" description="Basic and acidic residues" evidence="5">
    <location>
        <begin position="212"/>
        <end position="224"/>
    </location>
</feature>
<dbReference type="InterPro" id="IPR009057">
    <property type="entry name" value="Homeodomain-like_sf"/>
</dbReference>
<dbReference type="Pfam" id="PF00440">
    <property type="entry name" value="TetR_N"/>
    <property type="match status" value="1"/>
</dbReference>
<dbReference type="InterPro" id="IPR001647">
    <property type="entry name" value="HTH_TetR"/>
</dbReference>
<sequence>MAEHNARSRRTRQALLAAARTLVERDGVAAVTMASVAEHAGVTRRAVYLHFATRTELVTALYESVIESAELAASLTSVWQAPDAATAVDEWAQHVARCHTELIPVGRAFQRVRGTDPDAGDYWDVVMRQWRKSCRRLAEWLAAEARLAPAWTVETATDMLWALMSFDVLEALVVDRRWSRKKLARRLSVLLRSTFVTEPEPAKKASKRQRRSSREGGDHHGEEG</sequence>
<evidence type="ECO:0000256" key="4">
    <source>
        <dbReference type="PROSITE-ProRule" id="PRU00335"/>
    </source>
</evidence>
<dbReference type="Proteomes" id="UP001501570">
    <property type="component" value="Unassembled WGS sequence"/>
</dbReference>
<evidence type="ECO:0000256" key="1">
    <source>
        <dbReference type="ARBA" id="ARBA00023015"/>
    </source>
</evidence>
<evidence type="ECO:0000259" key="6">
    <source>
        <dbReference type="PROSITE" id="PS50977"/>
    </source>
</evidence>
<evidence type="ECO:0000256" key="5">
    <source>
        <dbReference type="SAM" id="MobiDB-lite"/>
    </source>
</evidence>
<proteinExistence type="predicted"/>
<dbReference type="PANTHER" id="PTHR30055:SF234">
    <property type="entry name" value="HTH-TYPE TRANSCRIPTIONAL REGULATOR BETI"/>
    <property type="match status" value="1"/>
</dbReference>
<feature type="domain" description="HTH tetR-type" evidence="6">
    <location>
        <begin position="9"/>
        <end position="69"/>
    </location>
</feature>